<feature type="region of interest" description="Disordered" evidence="14">
    <location>
        <begin position="1054"/>
        <end position="1085"/>
    </location>
</feature>
<feature type="compositionally biased region" description="Basic and acidic residues" evidence="14">
    <location>
        <begin position="1067"/>
        <end position="1085"/>
    </location>
</feature>
<dbReference type="FunFam" id="3.40.50.11950:FF:000003">
    <property type="entry name" value="Inositol hexakisphosphate and diphosphoinositol-pentakisphosphate kinase"/>
    <property type="match status" value="1"/>
</dbReference>
<dbReference type="EC" id="2.7.4.24" evidence="3 13"/>
<dbReference type="FunFam" id="3.40.50.11950:FF:000002">
    <property type="entry name" value="Inositol hexakisphosphate and diphosphoinositol-pentakisphosphate kinase"/>
    <property type="match status" value="1"/>
</dbReference>
<organism evidence="16 17">
    <name type="scientific">Aedes aegypti</name>
    <name type="common">Yellowfever mosquito</name>
    <name type="synonym">Culex aegypti</name>
    <dbReference type="NCBI Taxonomy" id="7159"/>
    <lineage>
        <taxon>Eukaryota</taxon>
        <taxon>Metazoa</taxon>
        <taxon>Ecdysozoa</taxon>
        <taxon>Arthropoda</taxon>
        <taxon>Hexapoda</taxon>
        <taxon>Insecta</taxon>
        <taxon>Pterygota</taxon>
        <taxon>Neoptera</taxon>
        <taxon>Endopterygota</taxon>
        <taxon>Diptera</taxon>
        <taxon>Nematocera</taxon>
        <taxon>Culicoidea</taxon>
        <taxon>Culicidae</taxon>
        <taxon>Culicinae</taxon>
        <taxon>Aedini</taxon>
        <taxon>Aedes</taxon>
        <taxon>Stegomyia</taxon>
    </lineage>
</organism>
<dbReference type="InterPro" id="IPR040557">
    <property type="entry name" value="VIP1_N"/>
</dbReference>
<keyword evidence="17" id="KW-1185">Reference proteome</keyword>
<dbReference type="GO" id="GO:0005829">
    <property type="term" value="C:cytosol"/>
    <property type="evidence" value="ECO:0007669"/>
    <property type="project" value="UniProtKB-SubCell"/>
</dbReference>
<evidence type="ECO:0000256" key="6">
    <source>
        <dbReference type="ARBA" id="ARBA00022741"/>
    </source>
</evidence>
<feature type="region of interest" description="Disordered" evidence="14">
    <location>
        <begin position="1692"/>
        <end position="1711"/>
    </location>
</feature>
<gene>
    <name evidence="16" type="primary">5571312</name>
</gene>
<feature type="compositionally biased region" description="Low complexity" evidence="14">
    <location>
        <begin position="1124"/>
        <end position="1139"/>
    </location>
</feature>
<feature type="region of interest" description="Disordered" evidence="14">
    <location>
        <begin position="1098"/>
        <end position="1140"/>
    </location>
</feature>
<evidence type="ECO:0000256" key="13">
    <source>
        <dbReference type="RuleBase" id="RU365032"/>
    </source>
</evidence>
<feature type="region of interest" description="Disordered" evidence="14">
    <location>
        <begin position="522"/>
        <end position="542"/>
    </location>
</feature>
<sequence>MSYTELESGYQGLKQDISNSSCSGLGGSSSSNNGSEGNGSASQTPSGRPGFYVGDDGAIITIGRGDLESTDGLDSDDSSTTYKQVVVAVCAMAKKSQSKPMKEILTRLQEFEYIRMIVFSEEIILKEPVEKWPLCDCLISFHSKGFPLEKAIQYAQLRQPYVINNLHMQFDIQDRRRVYSILEKEGIEIPRYAVLDRDSPDPKQHELVESEDHVEVNGIIFNKPFVEKPVSAEDHNIYIYYPTSAGGGSQRLFRKIGSRSSVYSPESRVRKTGSFIYEDFMPTDGTDVKVYTVGPDYAHAEARKSPALDGKVERDSDGKEVRYPVILSNAEKLISRKVCLAFKQTVCGFDLLRANGKSFVCDVNGFSFVKNSNKYYDDSAKILGNMILRELAPTLHIPWSVPFQLDDPPIVPTTFGKMMELRCVTAIIRHGDRTPKQKMKVEVRHQKFFEIFEKYDGYKYGHIKLKRPKQLQEILDIARSLLSEIQTKAADSEIEEKQSKLEQLKSVLEMYGHFSGINRKVQMKYQPKGRPRGSSSDDDAPKEPSLVLILKWGGELTPAGRIQAEELGRIFRCMYPGGQSRDGKEAPGAQGLGLLRLHSTFRHDLKIYASDEGRVQMTAAAFAKGLLALEGELTPILVQMVKSANTNGLLDNDCDSSKYQNMAKSRLHELMQIDRDFTVEDRAAINPGNAISINLAMDFVKNPVKCCAHVHSLIQSLLGVVAVKRDDLKTRDAVLYHGETWELMGRRWGKIEKDFCTKNKNFDISKIPDIYDCIKYDLQHNQHTLQFDLAEELYIYAKYLADIVIPQEYGLTVHEKLTIGQGICTPLLKKIRADLQRNIEEAGDESVNRLNPRYSHGVSSPGRHVRTRLYFTSESHVHSLLTVLRYGGLLNILTDEQWRRAMEYVSMVSELNYMSQIVIMLYEDPTKDPFSEERFHVELHFSPGVNCCVQKNLPPGPGFRPHSRNDSVTSKNASGDEESTSRIDEENDTEEESSHGSSQTVSKDTSISDSFAKSREHTKKTRKMKPSEPIPIGSCHTVSGHEAMDLAKRLSEELAAQQQAGNQRPISPDEPRAARSFEHGKHSRIKDHARYSHSLQAVNNQDSSTNPSGGGSVAGGGGVGGPGPSSHGSSHSSTGGTTVRRQRHSIAGQMSYFKMLGGFGKKMATSTNSLFSTAVISGSSSAPNLRDMIPNTASPSAIEGFGGVPPIRPLETLHNALSLRQLDNFLEKMTTGPLFKTPASSPPKYPSTPLPTPVPSPATIPDASTLPQASWSGHSSMTSSISAMSSGGPSSPNYSDMFSRGCPSSDMSASIASNDGSIALAACGGNRDELPQIFPIIDNDLNVLGSHFNYDQLAASINLESPAKIPSISKDTTLDISGDLTPISTCSDWEFNTNDATKGSTNTNNDLITEEDDEDATISTDTCLSTGDLTIAGTGDESVSSQNFNIAPSSSTVGGKQLQKEMLFDLKNIRHELSNLRGDLPPPPASAPPISVGSCSGGATPKIENRFRTNRIQKQISLYEKDSHTEAKNLMHDVEKFGERSLASMKRATSCSSGDHPTTCRLHMSFDELQKDIPNIEKNLASKLELEQEKCSKSGKAMSGRLNNTPTPGALVIREGFIEPPRITRVTKSFHGKTDYHQVQVNDIARRASDIVRPSSSTSTLIAPGSGGGGGRDAANRYNKNQIRQNINTNAIGARTDGGNHPTGGSAAAGSAAVGSRFTTLIVPEGDSASVAQSDSAVGSLVLPVRDAASGALESKDDSNYNQIDKK</sequence>
<evidence type="ECO:0000256" key="2">
    <source>
        <dbReference type="ARBA" id="ARBA00005609"/>
    </source>
</evidence>
<keyword evidence="8 13" id="KW-0067">ATP-binding</keyword>
<reference evidence="16 17" key="1">
    <citation type="submission" date="2017-06" db="EMBL/GenBank/DDBJ databases">
        <title>Aedes aegypti genome working group (AGWG) sequencing and assembly.</title>
        <authorList>
            <consortium name="Aedes aegypti Genome Working Group (AGWG)"/>
            <person name="Matthews B.J."/>
        </authorList>
    </citation>
    <scope>NUCLEOTIDE SEQUENCE [LARGE SCALE GENOMIC DNA]</scope>
    <source>
        <strain evidence="16 17">LVP_AGWG</strain>
    </source>
</reference>
<evidence type="ECO:0000256" key="7">
    <source>
        <dbReference type="ARBA" id="ARBA00022777"/>
    </source>
</evidence>
<feature type="region of interest" description="Disordered" evidence="14">
    <location>
        <begin position="1393"/>
        <end position="1420"/>
    </location>
</feature>
<keyword evidence="5 13" id="KW-0808">Transferase</keyword>
<feature type="compositionally biased region" description="Polar residues" evidence="14">
    <location>
        <begin position="1393"/>
        <end position="1407"/>
    </location>
</feature>
<evidence type="ECO:0000259" key="15">
    <source>
        <dbReference type="Pfam" id="PF18086"/>
    </source>
</evidence>
<dbReference type="Gene3D" id="3.30.470.20">
    <property type="entry name" value="ATP-grasp fold, B domain"/>
    <property type="match status" value="1"/>
</dbReference>
<dbReference type="EnsemblMetazoa" id="AAEL019533-RS">
    <property type="protein sequence ID" value="AAEL019533-PS"/>
    <property type="gene ID" value="AAEL019533"/>
</dbReference>
<evidence type="ECO:0000313" key="16">
    <source>
        <dbReference type="EnsemblMetazoa" id="AAEL019533-PS"/>
    </source>
</evidence>
<reference evidence="16" key="2">
    <citation type="submission" date="2020-05" db="UniProtKB">
        <authorList>
            <consortium name="EnsemblMetazoa"/>
        </authorList>
    </citation>
    <scope>IDENTIFICATION</scope>
    <source>
        <strain evidence="16">LVP_AGWG</strain>
    </source>
</reference>
<name>A0A6I8TW89_AEDAE</name>
<dbReference type="GO" id="GO:0006020">
    <property type="term" value="P:inositol metabolic process"/>
    <property type="evidence" value="ECO:0007669"/>
    <property type="project" value="TreeGrafter"/>
</dbReference>
<comment type="catalytic activity">
    <reaction evidence="10">
        <text>1D-myo-inositol hexakisphosphate + ATP = 1-diphospho-1D-myo-inositol 2,3,4,5,6-pentakisphosphate + ADP</text>
        <dbReference type="Rhea" id="RHEA:37459"/>
        <dbReference type="ChEBI" id="CHEBI:30616"/>
        <dbReference type="ChEBI" id="CHEBI:58130"/>
        <dbReference type="ChEBI" id="CHEBI:74946"/>
        <dbReference type="ChEBI" id="CHEBI:456216"/>
        <dbReference type="EC" id="2.7.4.24"/>
    </reaction>
    <physiologicalReaction direction="left-to-right" evidence="10">
        <dbReference type="Rhea" id="RHEA:37460"/>
    </physiologicalReaction>
</comment>
<dbReference type="SUPFAM" id="SSF53254">
    <property type="entry name" value="Phosphoglycerate mutase-like"/>
    <property type="match status" value="1"/>
</dbReference>
<feature type="region of interest" description="Disordered" evidence="14">
    <location>
        <begin position="15"/>
        <end position="48"/>
    </location>
</feature>
<feature type="compositionally biased region" description="Polar residues" evidence="14">
    <location>
        <begin position="1056"/>
        <end position="1065"/>
    </location>
</feature>
<evidence type="ECO:0000256" key="14">
    <source>
        <dbReference type="SAM" id="MobiDB-lite"/>
    </source>
</evidence>
<feature type="compositionally biased region" description="Low complexity" evidence="14">
    <location>
        <begin position="18"/>
        <end position="42"/>
    </location>
</feature>
<dbReference type="FunFam" id="3.30.470.20:FF:000003">
    <property type="entry name" value="Inositol hexakisphosphate and diphosphoinositol-pentakisphosphate kinase"/>
    <property type="match status" value="1"/>
</dbReference>
<feature type="region of interest" description="Disordered" evidence="14">
    <location>
        <begin position="1233"/>
        <end position="1299"/>
    </location>
</feature>
<keyword evidence="4 13" id="KW-0963">Cytoplasm</keyword>
<evidence type="ECO:0000256" key="12">
    <source>
        <dbReference type="ARBA" id="ARBA00071668"/>
    </source>
</evidence>
<dbReference type="InterPro" id="IPR029033">
    <property type="entry name" value="His_PPase_superfam"/>
</dbReference>
<feature type="compositionally biased region" description="Low complexity" evidence="14">
    <location>
        <begin position="1270"/>
        <end position="1291"/>
    </location>
</feature>
<dbReference type="GO" id="GO:0033857">
    <property type="term" value="F:5-diphosphoinositol pentakisphosphate 1-kinase activity"/>
    <property type="evidence" value="ECO:0007669"/>
    <property type="project" value="TreeGrafter"/>
</dbReference>
<dbReference type="PANTHER" id="PTHR12750">
    <property type="entry name" value="DIPHOSPHOINOSITOL PENTAKISPHOSPHATE KINASE"/>
    <property type="match status" value="1"/>
</dbReference>
<keyword evidence="6 13" id="KW-0547">Nucleotide-binding</keyword>
<evidence type="ECO:0000256" key="11">
    <source>
        <dbReference type="ARBA" id="ARBA00055071"/>
    </source>
</evidence>
<dbReference type="PROSITE" id="PS00616">
    <property type="entry name" value="HIS_ACID_PHOSPHAT_1"/>
    <property type="match status" value="1"/>
</dbReference>
<feature type="region of interest" description="Disordered" evidence="14">
    <location>
        <begin position="952"/>
        <end position="1037"/>
    </location>
</feature>
<dbReference type="PANTHER" id="PTHR12750:SF9">
    <property type="entry name" value="INOSITOL HEXAKISPHOSPHATE AND DIPHOSPHOINOSITOL-PENTAKISPHOSPHATE KINASE"/>
    <property type="match status" value="1"/>
</dbReference>
<evidence type="ECO:0000256" key="5">
    <source>
        <dbReference type="ARBA" id="ARBA00022679"/>
    </source>
</evidence>
<dbReference type="InterPro" id="IPR037446">
    <property type="entry name" value="His_Pase_VIP1"/>
</dbReference>
<comment type="similarity">
    <text evidence="2 13">Belongs to the histidine acid phosphatase family. VIP1 subfamily.</text>
</comment>
<dbReference type="OrthoDB" id="18042at2759"/>
<dbReference type="GO" id="GO:0005524">
    <property type="term" value="F:ATP binding"/>
    <property type="evidence" value="ECO:0007669"/>
    <property type="project" value="UniProtKB-KW"/>
</dbReference>
<dbReference type="GO" id="GO:0000828">
    <property type="term" value="F:inositol hexakisphosphate kinase activity"/>
    <property type="evidence" value="ECO:0007669"/>
    <property type="project" value="UniProtKB-ARBA"/>
</dbReference>
<dbReference type="Gene3D" id="3.40.50.1240">
    <property type="entry name" value="Phosphoglycerate mutase-like"/>
    <property type="match status" value="1"/>
</dbReference>
<evidence type="ECO:0000256" key="1">
    <source>
        <dbReference type="ARBA" id="ARBA00004514"/>
    </source>
</evidence>
<dbReference type="GO" id="GO:0032958">
    <property type="term" value="P:inositol phosphate biosynthetic process"/>
    <property type="evidence" value="ECO:0007669"/>
    <property type="project" value="TreeGrafter"/>
</dbReference>
<evidence type="ECO:0000256" key="4">
    <source>
        <dbReference type="ARBA" id="ARBA00022490"/>
    </source>
</evidence>
<comment type="function">
    <text evidence="11">Bifunctional inositol kinase that acts in concert with the IP6K kinases to synthesize the diphosphate group-containing inositol pyrophosphates diphosphoinositol pentakisphosphate, PP-InsP5, and bis-diphosphoinositol tetrakisphosphate, (PP)2-InsP4. PP-InsP5 and (PP)2-InsP4, also respectively called InsP7 and InsP8, may regulate a variety of cellular processes, including apoptosis, vesicle trafficking, cytoskeletal dynamics, and exocytosis. Phosphorylates inositol hexakisphosphate (InsP6) at position 1 to produce PP-InsP5 which is in turn phosphorylated by IP6Ks to produce (PP)2-InsP4. Alternatively, phosphorylates PP-InsP5 at position 1, produced by IP6Ks from InsP6, to produce (PP)2-InsP4.</text>
</comment>
<dbReference type="CDD" id="cd07061">
    <property type="entry name" value="HP_HAP_like"/>
    <property type="match status" value="1"/>
</dbReference>
<dbReference type="Pfam" id="PF18086">
    <property type="entry name" value="PPIP5K2_N"/>
    <property type="match status" value="1"/>
</dbReference>
<evidence type="ECO:0000256" key="8">
    <source>
        <dbReference type="ARBA" id="ARBA00022840"/>
    </source>
</evidence>
<feature type="region of interest" description="Disordered" evidence="14">
    <location>
        <begin position="1651"/>
        <end position="1676"/>
    </location>
</feature>
<dbReference type="Pfam" id="PF00328">
    <property type="entry name" value="His_Phos_2"/>
    <property type="match status" value="1"/>
</dbReference>
<feature type="domain" description="VIP1 N-terminal" evidence="15">
    <location>
        <begin position="85"/>
        <end position="174"/>
    </location>
</feature>
<evidence type="ECO:0000313" key="17">
    <source>
        <dbReference type="Proteomes" id="UP000008820"/>
    </source>
</evidence>
<accession>A0A6I8TW89</accession>
<protein>
    <recommendedName>
        <fullName evidence="12 13">Inositol hexakisphosphate and diphosphoinositol-pentakisphosphate kinase</fullName>
        <ecNumber evidence="3 13">2.7.4.24</ecNumber>
    </recommendedName>
</protein>
<evidence type="ECO:0000256" key="9">
    <source>
        <dbReference type="ARBA" id="ARBA00033696"/>
    </source>
</evidence>
<keyword evidence="7 13" id="KW-0418">Kinase</keyword>
<feature type="compositionally biased region" description="Pro residues" evidence="14">
    <location>
        <begin position="1240"/>
        <end position="1258"/>
    </location>
</feature>
<proteinExistence type="inferred from homology"/>
<evidence type="ECO:0000256" key="10">
    <source>
        <dbReference type="ARBA" id="ARBA00034629"/>
    </source>
</evidence>
<dbReference type="Gene3D" id="3.40.50.11950">
    <property type="match status" value="1"/>
</dbReference>
<comment type="subcellular location">
    <subcellularLocation>
        <location evidence="1 13">Cytoplasm</location>
        <location evidence="1 13">Cytosol</location>
    </subcellularLocation>
</comment>
<dbReference type="InterPro" id="IPR000560">
    <property type="entry name" value="His_Pase_clade-2"/>
</dbReference>
<evidence type="ECO:0000256" key="3">
    <source>
        <dbReference type="ARBA" id="ARBA00012893"/>
    </source>
</evidence>
<dbReference type="GO" id="GO:0016791">
    <property type="term" value="F:phosphatase activity"/>
    <property type="evidence" value="ECO:0007669"/>
    <property type="project" value="UniProtKB-ARBA"/>
</dbReference>
<dbReference type="InterPro" id="IPR033379">
    <property type="entry name" value="Acid_Pase_AS"/>
</dbReference>
<comment type="catalytic activity">
    <reaction evidence="9">
        <text>5-diphospho-1D-myo-inositol 1,2,3,4,6-pentakisphosphate + ATP + H(+) = 1,5-bis(diphospho)-1D-myo-inositol 2,3,4,6-tetrakisphosphate + ADP</text>
        <dbReference type="Rhea" id="RHEA:10276"/>
        <dbReference type="ChEBI" id="CHEBI:15378"/>
        <dbReference type="ChEBI" id="CHEBI:30616"/>
        <dbReference type="ChEBI" id="CHEBI:58628"/>
        <dbReference type="ChEBI" id="CHEBI:77983"/>
        <dbReference type="ChEBI" id="CHEBI:456216"/>
        <dbReference type="EC" id="2.7.4.24"/>
    </reaction>
    <physiologicalReaction direction="left-to-right" evidence="9">
        <dbReference type="Rhea" id="RHEA:10277"/>
    </physiologicalReaction>
</comment>
<dbReference type="Proteomes" id="UP000008820">
    <property type="component" value="Chromosome 1"/>
</dbReference>
<feature type="compositionally biased region" description="Polar residues" evidence="14">
    <location>
        <begin position="995"/>
        <end position="1011"/>
    </location>
</feature>
<feature type="compositionally biased region" description="Gly residues" evidence="14">
    <location>
        <begin position="1108"/>
        <end position="1123"/>
    </location>
</feature>